<feature type="domain" description="Solute-binding protein family 5" evidence="1">
    <location>
        <begin position="34"/>
        <end position="78"/>
    </location>
</feature>
<evidence type="ECO:0000313" key="2">
    <source>
        <dbReference type="EMBL" id="EGB10980.1"/>
    </source>
</evidence>
<dbReference type="EMBL" id="GL833123">
    <property type="protein sequence ID" value="EGB10980.1"/>
    <property type="molecule type" value="Genomic_DNA"/>
</dbReference>
<protein>
    <recommendedName>
        <fullName evidence="1">Solute-binding protein family 5 domain-containing protein</fullName>
    </recommendedName>
</protein>
<dbReference type="KEGG" id="aaf:AURANDRAFT_8505"/>
<dbReference type="Proteomes" id="UP000002729">
    <property type="component" value="Unassembled WGS sequence"/>
</dbReference>
<gene>
    <name evidence="2" type="ORF">AURANDRAFT_8505</name>
</gene>
<dbReference type="AlphaFoldDB" id="F0Y191"/>
<reference evidence="2 3" key="1">
    <citation type="journal article" date="2011" name="Proc. Natl. Acad. Sci. U.S.A.">
        <title>Niche of harmful alga Aureococcus anophagefferens revealed through ecogenomics.</title>
        <authorList>
            <person name="Gobler C.J."/>
            <person name="Berry D.L."/>
            <person name="Dyhrman S.T."/>
            <person name="Wilhelm S.W."/>
            <person name="Salamov A."/>
            <person name="Lobanov A.V."/>
            <person name="Zhang Y."/>
            <person name="Collier J.L."/>
            <person name="Wurch L.L."/>
            <person name="Kustka A.B."/>
            <person name="Dill B.D."/>
            <person name="Shah M."/>
            <person name="VerBerkmoes N.C."/>
            <person name="Kuo A."/>
            <person name="Terry A."/>
            <person name="Pangilinan J."/>
            <person name="Lindquist E.A."/>
            <person name="Lucas S."/>
            <person name="Paulsen I.T."/>
            <person name="Hattenrath-Lehmann T.K."/>
            <person name="Talmage S.C."/>
            <person name="Walker E.A."/>
            <person name="Koch F."/>
            <person name="Burson A.M."/>
            <person name="Marcoval M.A."/>
            <person name="Tang Y.Z."/>
            <person name="Lecleir G.R."/>
            <person name="Coyne K.J."/>
            <person name="Berg G.M."/>
            <person name="Bertrand E.M."/>
            <person name="Saito M.A."/>
            <person name="Gladyshev V.N."/>
            <person name="Grigoriev I.V."/>
        </authorList>
    </citation>
    <scope>NUCLEOTIDE SEQUENCE [LARGE SCALE GENOMIC DNA]</scope>
    <source>
        <strain evidence="3">CCMP 1984</strain>
    </source>
</reference>
<keyword evidence="3" id="KW-1185">Reference proteome</keyword>
<dbReference type="SUPFAM" id="SSF53850">
    <property type="entry name" value="Periplasmic binding protein-like II"/>
    <property type="match status" value="1"/>
</dbReference>
<sequence length="79" mass="8722">SVGRLDPHSYRPNEFFANNWVYEGLVAYGANGNIEASLATAWTSEETSSGGETWRFTLREGVTFHDGAAFDCSVVKLNF</sequence>
<dbReference type="Gene3D" id="3.40.190.10">
    <property type="entry name" value="Periplasmic binding protein-like II"/>
    <property type="match status" value="1"/>
</dbReference>
<dbReference type="Pfam" id="PF00496">
    <property type="entry name" value="SBP_bac_5"/>
    <property type="match status" value="1"/>
</dbReference>
<dbReference type="InParanoid" id="F0Y191"/>
<organism evidence="3">
    <name type="scientific">Aureococcus anophagefferens</name>
    <name type="common">Harmful bloom alga</name>
    <dbReference type="NCBI Taxonomy" id="44056"/>
    <lineage>
        <taxon>Eukaryota</taxon>
        <taxon>Sar</taxon>
        <taxon>Stramenopiles</taxon>
        <taxon>Ochrophyta</taxon>
        <taxon>Pelagophyceae</taxon>
        <taxon>Pelagomonadales</taxon>
        <taxon>Pelagomonadaceae</taxon>
        <taxon>Aureococcus</taxon>
    </lineage>
</organism>
<proteinExistence type="predicted"/>
<dbReference type="GeneID" id="20229254"/>
<dbReference type="OrthoDB" id="37683at2759"/>
<dbReference type="InterPro" id="IPR000914">
    <property type="entry name" value="SBP_5_dom"/>
</dbReference>
<evidence type="ECO:0000259" key="1">
    <source>
        <dbReference type="Pfam" id="PF00496"/>
    </source>
</evidence>
<evidence type="ECO:0000313" key="3">
    <source>
        <dbReference type="Proteomes" id="UP000002729"/>
    </source>
</evidence>
<feature type="non-terminal residue" evidence="2">
    <location>
        <position position="1"/>
    </location>
</feature>
<feature type="non-terminal residue" evidence="2">
    <location>
        <position position="79"/>
    </location>
</feature>
<dbReference type="RefSeq" id="XP_009034177.1">
    <property type="nucleotide sequence ID" value="XM_009035929.1"/>
</dbReference>
<accession>F0Y191</accession>
<name>F0Y191_AURAN</name>
<dbReference type="eggNOG" id="ENOG502RMJC">
    <property type="taxonomic scope" value="Eukaryota"/>
</dbReference>